<dbReference type="OrthoDB" id="1306869at2759"/>
<dbReference type="Proteomes" id="UP001152561">
    <property type="component" value="Unassembled WGS sequence"/>
</dbReference>
<gene>
    <name evidence="2" type="ORF">K7X08_025947</name>
</gene>
<dbReference type="InterPro" id="IPR046796">
    <property type="entry name" value="Transposase_32_dom"/>
</dbReference>
<evidence type="ECO:0000313" key="2">
    <source>
        <dbReference type="EMBL" id="KAJ8574142.1"/>
    </source>
</evidence>
<reference evidence="3" key="1">
    <citation type="journal article" date="2023" name="Proc. Natl. Acad. Sci. U.S.A.">
        <title>Genomic and structural basis for evolution of tropane alkaloid biosynthesis.</title>
        <authorList>
            <person name="Wanga Y.-J."/>
            <person name="Taina T."/>
            <person name="Yua J.-Y."/>
            <person name="Lia J."/>
            <person name="Xua B."/>
            <person name="Chenc J."/>
            <person name="D'Auriad J.C."/>
            <person name="Huanga J.-P."/>
            <person name="Huanga S.-X."/>
        </authorList>
    </citation>
    <scope>NUCLEOTIDE SEQUENCE [LARGE SCALE GENOMIC DNA]</scope>
    <source>
        <strain evidence="3">cv. KIB-2019</strain>
    </source>
</reference>
<dbReference type="EMBL" id="JAJAGQ010000001">
    <property type="protein sequence ID" value="KAJ8574142.1"/>
    <property type="molecule type" value="Genomic_DNA"/>
</dbReference>
<evidence type="ECO:0000259" key="1">
    <source>
        <dbReference type="Pfam" id="PF20167"/>
    </source>
</evidence>
<feature type="domain" description="Putative plant transposon protein" evidence="1">
    <location>
        <begin position="8"/>
        <end position="90"/>
    </location>
</feature>
<keyword evidence="3" id="KW-1185">Reference proteome</keyword>
<comment type="caution">
    <text evidence="2">The sequence shown here is derived from an EMBL/GenBank/DDBJ whole genome shotgun (WGS) entry which is preliminary data.</text>
</comment>
<accession>A0A9Q1N1K8</accession>
<dbReference type="Pfam" id="PF20167">
    <property type="entry name" value="Transposase_32"/>
    <property type="match status" value="1"/>
</dbReference>
<organism evidence="2 3">
    <name type="scientific">Anisodus acutangulus</name>
    <dbReference type="NCBI Taxonomy" id="402998"/>
    <lineage>
        <taxon>Eukaryota</taxon>
        <taxon>Viridiplantae</taxon>
        <taxon>Streptophyta</taxon>
        <taxon>Embryophyta</taxon>
        <taxon>Tracheophyta</taxon>
        <taxon>Spermatophyta</taxon>
        <taxon>Magnoliopsida</taxon>
        <taxon>eudicotyledons</taxon>
        <taxon>Gunneridae</taxon>
        <taxon>Pentapetalae</taxon>
        <taxon>asterids</taxon>
        <taxon>lamiids</taxon>
        <taxon>Solanales</taxon>
        <taxon>Solanaceae</taxon>
        <taxon>Solanoideae</taxon>
        <taxon>Hyoscyameae</taxon>
        <taxon>Anisodus</taxon>
    </lineage>
</organism>
<sequence>MMKNLDDHGVWAASFIAKETPDWIDPIVGIHKNTLTKKENIWLAIITSSVLPSFSDTNIVLEKAIMIVALMTGSRVNVGEIIQDEIRDRTVDYNRLEHGNKKKTTVSKPRATPIVLDTQILSAVDQPASASTSVPATTKKSVLATSLAIASIPVVGQGIPSQDMRLIRLVEAKVTKLVEEFSAYVKKPIKTTLAPHKAYLEAVKEEQKSISAQLQSIKLRLGVLKRWR</sequence>
<protein>
    <recommendedName>
        <fullName evidence="1">Putative plant transposon protein domain-containing protein</fullName>
    </recommendedName>
</protein>
<name>A0A9Q1N1K8_9SOLA</name>
<proteinExistence type="predicted"/>
<evidence type="ECO:0000313" key="3">
    <source>
        <dbReference type="Proteomes" id="UP001152561"/>
    </source>
</evidence>
<dbReference type="AlphaFoldDB" id="A0A9Q1N1K8"/>